<gene>
    <name evidence="1" type="ORF">A3844_14990</name>
</gene>
<dbReference type="EMBL" id="LVWI01000041">
    <property type="protein sequence ID" value="OKP86056.1"/>
    <property type="molecule type" value="Genomic_DNA"/>
</dbReference>
<proteinExistence type="predicted"/>
<keyword evidence="2" id="KW-1185">Reference proteome</keyword>
<comment type="caution">
    <text evidence="1">The sequence shown here is derived from an EMBL/GenBank/DDBJ whole genome shotgun (WGS) entry which is preliminary data.</text>
</comment>
<sequence>MSYLTLTVSVVFAKFPGIAAKICSKIDGVVNKAVKAVNQLAEKLKTKVTQVMDFLAAKVDQALAAIQNFYTKLISTLGNLLIATFLDVHARIGALGKAAKRSLSHLEGKMWEYLLGVDISKPMGAGAAEGGAAEHTQDTGQPQADEKLTAGYFLLSYTNFLTLPYNQSWPLFTSIFDYQF</sequence>
<organism evidence="1 2">
    <name type="scientific">Paenibacillus helianthi</name>
    <dbReference type="NCBI Taxonomy" id="1349432"/>
    <lineage>
        <taxon>Bacteria</taxon>
        <taxon>Bacillati</taxon>
        <taxon>Bacillota</taxon>
        <taxon>Bacilli</taxon>
        <taxon>Bacillales</taxon>
        <taxon>Paenibacillaceae</taxon>
        <taxon>Paenibacillus</taxon>
    </lineage>
</organism>
<accession>A0ABX3EQT3</accession>
<dbReference type="Proteomes" id="UP000186058">
    <property type="component" value="Unassembled WGS sequence"/>
</dbReference>
<name>A0ABX3EQT3_9BACL</name>
<evidence type="ECO:0000313" key="2">
    <source>
        <dbReference type="Proteomes" id="UP000186058"/>
    </source>
</evidence>
<reference evidence="1 2" key="1">
    <citation type="submission" date="2016-03" db="EMBL/GenBank/DDBJ databases">
        <authorList>
            <person name="Sant'Anna F.H."/>
            <person name="Ambrosini A."/>
            <person name="Souza R."/>
            <person name="Bach E."/>
            <person name="Fernandes G."/>
            <person name="Balsanelli E."/>
            <person name="Baura V.A."/>
            <person name="Souza E.M."/>
            <person name="Passaglia L."/>
        </authorList>
    </citation>
    <scope>NUCLEOTIDE SEQUENCE [LARGE SCALE GENOMIC DNA]</scope>
    <source>
        <strain evidence="1 2">P26E</strain>
    </source>
</reference>
<dbReference type="RefSeq" id="WP_244169780.1">
    <property type="nucleotide sequence ID" value="NZ_LVWI01000041.1"/>
</dbReference>
<evidence type="ECO:0000313" key="1">
    <source>
        <dbReference type="EMBL" id="OKP86056.1"/>
    </source>
</evidence>
<protein>
    <submittedName>
        <fullName evidence="1">Uncharacterized protein</fullName>
    </submittedName>
</protein>